<dbReference type="Gene3D" id="2.30.30.40">
    <property type="entry name" value="SH3 Domains"/>
    <property type="match status" value="1"/>
</dbReference>
<accession>A0A7V8NM66</accession>
<evidence type="ECO:0000313" key="3">
    <source>
        <dbReference type="Proteomes" id="UP000567293"/>
    </source>
</evidence>
<dbReference type="PROSITE" id="PS50851">
    <property type="entry name" value="CHEW"/>
    <property type="match status" value="1"/>
</dbReference>
<evidence type="ECO:0000259" key="1">
    <source>
        <dbReference type="PROSITE" id="PS50851"/>
    </source>
</evidence>
<gene>
    <name evidence="2" type="ORF">HRJ53_02815</name>
</gene>
<dbReference type="SUPFAM" id="SSF50341">
    <property type="entry name" value="CheW-like"/>
    <property type="match status" value="1"/>
</dbReference>
<dbReference type="Pfam" id="PF01584">
    <property type="entry name" value="CheW"/>
    <property type="match status" value="1"/>
</dbReference>
<dbReference type="PANTHER" id="PTHR22617">
    <property type="entry name" value="CHEMOTAXIS SENSOR HISTIDINE KINASE-RELATED"/>
    <property type="match status" value="1"/>
</dbReference>
<dbReference type="InterPro" id="IPR036061">
    <property type="entry name" value="CheW-like_dom_sf"/>
</dbReference>
<dbReference type="InterPro" id="IPR002545">
    <property type="entry name" value="CheW-lke_dom"/>
</dbReference>
<dbReference type="GO" id="GO:0005829">
    <property type="term" value="C:cytosol"/>
    <property type="evidence" value="ECO:0007669"/>
    <property type="project" value="TreeGrafter"/>
</dbReference>
<evidence type="ECO:0000313" key="2">
    <source>
        <dbReference type="EMBL" id="MBA0083904.1"/>
    </source>
</evidence>
<proteinExistence type="predicted"/>
<dbReference type="GO" id="GO:0007165">
    <property type="term" value="P:signal transduction"/>
    <property type="evidence" value="ECO:0007669"/>
    <property type="project" value="InterPro"/>
</dbReference>
<dbReference type="PANTHER" id="PTHR22617:SF23">
    <property type="entry name" value="CHEMOTAXIS PROTEIN CHEW"/>
    <property type="match status" value="1"/>
</dbReference>
<name>A0A7V8NM66_9BACT</name>
<protein>
    <submittedName>
        <fullName evidence="2">Purine-binding chemotaxis protein CheW</fullName>
    </submittedName>
</protein>
<organism evidence="2 3">
    <name type="scientific">Candidatus Acidiferrum panamense</name>
    <dbReference type="NCBI Taxonomy" id="2741543"/>
    <lineage>
        <taxon>Bacteria</taxon>
        <taxon>Pseudomonadati</taxon>
        <taxon>Acidobacteriota</taxon>
        <taxon>Terriglobia</taxon>
        <taxon>Candidatus Acidiferrales</taxon>
        <taxon>Candidatus Acidiferrum</taxon>
    </lineage>
</organism>
<dbReference type="EMBL" id="JACDQQ010000285">
    <property type="protein sequence ID" value="MBA0083904.1"/>
    <property type="molecule type" value="Genomic_DNA"/>
</dbReference>
<dbReference type="Gene3D" id="2.40.50.180">
    <property type="entry name" value="CheA-289, Domain 4"/>
    <property type="match status" value="1"/>
</dbReference>
<dbReference type="Proteomes" id="UP000567293">
    <property type="component" value="Unassembled WGS sequence"/>
</dbReference>
<comment type="caution">
    <text evidence="2">The sequence shown here is derived from an EMBL/GenBank/DDBJ whole genome shotgun (WGS) entry which is preliminary data.</text>
</comment>
<dbReference type="InterPro" id="IPR039315">
    <property type="entry name" value="CheW"/>
</dbReference>
<reference evidence="2" key="1">
    <citation type="submission" date="2020-06" db="EMBL/GenBank/DDBJ databases">
        <title>Legume-microbial interactions unlock mineral nutrients during tropical forest succession.</title>
        <authorList>
            <person name="Epihov D.Z."/>
        </authorList>
    </citation>
    <scope>NUCLEOTIDE SEQUENCE [LARGE SCALE GENOMIC DNA]</scope>
    <source>
        <strain evidence="2">Pan2503</strain>
    </source>
</reference>
<dbReference type="AlphaFoldDB" id="A0A7V8NM66"/>
<dbReference type="GO" id="GO:0006935">
    <property type="term" value="P:chemotaxis"/>
    <property type="evidence" value="ECO:0007669"/>
    <property type="project" value="InterPro"/>
</dbReference>
<keyword evidence="3" id="KW-1185">Reference proteome</keyword>
<sequence length="175" mass="19346">MSDDFHLEPLPVDADTGELLEALGPIEARAPESQFCVFRSGRERFCLPVLDVEEVLEWPLVTKLPLAPAYLLGIFNLRGVIVPLVDIAITEGRRPGLLPKHVVVASLAGENHQEDVRVGIASDEVIGTYSVKNEDFLEQAPENVPHCVGMLRHEDRLALVIDLRRLLEVFPGPSI</sequence>
<feature type="domain" description="CheW-like" evidence="1">
    <location>
        <begin position="32"/>
        <end position="172"/>
    </location>
</feature>
<dbReference type="SMART" id="SM00260">
    <property type="entry name" value="CheW"/>
    <property type="match status" value="1"/>
</dbReference>